<protein>
    <submittedName>
        <fullName evidence="5">Protein kinase domain-containing protein, cytoplasmic-like</fullName>
    </submittedName>
</protein>
<keyword evidence="1" id="KW-0175">Coiled coil</keyword>
<evidence type="ECO:0000256" key="2">
    <source>
        <dbReference type="SAM" id="Phobius"/>
    </source>
</evidence>
<dbReference type="InterPro" id="IPR011009">
    <property type="entry name" value="Kinase-like_dom_sf"/>
</dbReference>
<dbReference type="InterPro" id="IPR042983">
    <property type="entry name" value="PKDCC"/>
</dbReference>
<keyword evidence="2" id="KW-0812">Transmembrane</keyword>
<dbReference type="GeneID" id="100374906"/>
<evidence type="ECO:0000259" key="3">
    <source>
        <dbReference type="PROSITE" id="PS50011"/>
    </source>
</evidence>
<feature type="coiled-coil region" evidence="1">
    <location>
        <begin position="69"/>
        <end position="96"/>
    </location>
</feature>
<dbReference type="InterPro" id="IPR022049">
    <property type="entry name" value="FAM69_kinase_dom"/>
</dbReference>
<dbReference type="PANTHER" id="PTHR46448">
    <property type="entry name" value="PROTEIN KINASE DOMAIN-CONTAINING PROTEIN"/>
    <property type="match status" value="1"/>
</dbReference>
<reference evidence="5" key="1">
    <citation type="submission" date="2025-08" db="UniProtKB">
        <authorList>
            <consortium name="RefSeq"/>
        </authorList>
    </citation>
    <scope>IDENTIFICATION</scope>
    <source>
        <tissue evidence="5">Testes</tissue>
    </source>
</reference>
<feature type="transmembrane region" description="Helical" evidence="2">
    <location>
        <begin position="20"/>
        <end position="39"/>
    </location>
</feature>
<evidence type="ECO:0000313" key="4">
    <source>
        <dbReference type="Proteomes" id="UP000694865"/>
    </source>
</evidence>
<name>A0ABM0GJJ9_SACKO</name>
<organism evidence="4 5">
    <name type="scientific">Saccoglossus kowalevskii</name>
    <name type="common">Acorn worm</name>
    <dbReference type="NCBI Taxonomy" id="10224"/>
    <lineage>
        <taxon>Eukaryota</taxon>
        <taxon>Metazoa</taxon>
        <taxon>Hemichordata</taxon>
        <taxon>Enteropneusta</taxon>
        <taxon>Harrimaniidae</taxon>
        <taxon>Saccoglossus</taxon>
    </lineage>
</organism>
<gene>
    <name evidence="5" type="primary">LOC100374906</name>
</gene>
<keyword evidence="2" id="KW-0472">Membrane</keyword>
<feature type="domain" description="Protein kinase" evidence="3">
    <location>
        <begin position="151"/>
        <end position="420"/>
    </location>
</feature>
<accession>A0ABM0GJJ9</accession>
<dbReference type="InterPro" id="IPR000719">
    <property type="entry name" value="Prot_kinase_dom"/>
</dbReference>
<dbReference type="Gene3D" id="1.10.510.10">
    <property type="entry name" value="Transferase(Phosphotransferase) domain 1"/>
    <property type="match status" value="1"/>
</dbReference>
<keyword evidence="4" id="KW-1185">Reference proteome</keyword>
<dbReference type="Proteomes" id="UP000694865">
    <property type="component" value="Unplaced"/>
</dbReference>
<evidence type="ECO:0000313" key="5">
    <source>
        <dbReference type="RefSeq" id="XP_002731254.1"/>
    </source>
</evidence>
<keyword evidence="2" id="KW-1133">Transmembrane helix</keyword>
<sequence length="505" mass="57442">MARCNIGLPLRVLARHRRLITFLFMMVSWFMYAENYLVWPTNRSRFSMHSSLFSVTKNGDRHSPIMGFETRLTKHIRELETDLNNYRHQVSAYKNSVDQLHMDAMEPNIRRLMDIKQFKLTGEDTLSSTFHNGHDTDTHDGYLGCSHIFNASTKERLGMGYTKYVERAEYNGNEIAIKSVAMNGRDVNECVARYMSSADCLKLANYKLLKEITLFNALKHTNVLKVLGSCLGDVDNQVKVITELGKPVNIINLLQLSWEDRFRIALGIARLLHHLARSPMGSLAIHDFKLAQFVTVGGEIKLADIDDVDNEEPVCMTSEDCAKAATSATSKSVHLPCVNMRCQAFSEKINIYNSYRYFFSYLLPFDVPSTIKPIVDQILNNSANFNWTAAMLQRKMEECLLFYTSGEYLARNENADQTTVYRAIPGHDLPGKHDYPCLISHSGNGCTTSAFDVREAEEICTRDKECQAIVMTSRLTWSGRVVIYLKNNSTDPEPNPNTTLYVRVT</sequence>
<dbReference type="SUPFAM" id="SSF56112">
    <property type="entry name" value="Protein kinase-like (PK-like)"/>
    <property type="match status" value="1"/>
</dbReference>
<proteinExistence type="predicted"/>
<evidence type="ECO:0000256" key="1">
    <source>
        <dbReference type="SAM" id="Coils"/>
    </source>
</evidence>
<dbReference type="PROSITE" id="PS50011">
    <property type="entry name" value="PROTEIN_KINASE_DOM"/>
    <property type="match status" value="1"/>
</dbReference>
<dbReference type="RefSeq" id="XP_002731254.1">
    <property type="nucleotide sequence ID" value="XM_002731208.2"/>
</dbReference>
<dbReference type="Pfam" id="PF12260">
    <property type="entry name" value="PIP49_C"/>
    <property type="match status" value="1"/>
</dbReference>
<dbReference type="PANTHER" id="PTHR46448:SF4">
    <property type="entry name" value="EXTRACELLULAR TYROSINE-PROTEIN KINASE PKDCC-LIKE"/>
    <property type="match status" value="1"/>
</dbReference>